<dbReference type="HOGENOM" id="CLU_1521882_0_0_2"/>
<evidence type="ECO:0000313" key="2">
    <source>
        <dbReference type="Proteomes" id="UP000002315"/>
    </source>
</evidence>
<gene>
    <name evidence="1" type="ordered locus">Mfer_1237</name>
</gene>
<sequence length="175" mass="20616">MKIVTTPMCEKILKLAGIKNYIVSKNPDETDADIAVVLYETNTKKKAIKLKLNTFDQIEKSISKVRDLLGGKNKKIKINFRWADENYRKVQRRKNRKIKVKVYSNFLKDIVKDMGYKIVNKNPDFIIYPDYMEDKIKEENVSKVKVPSHENVPKDPIERAKVRYNLLEKKLCMKH</sequence>
<organism evidence="1 2">
    <name type="scientific">Methanothermus fervidus (strain ATCC 43054 / DSM 2088 / JCM 10308 / V24 S)</name>
    <dbReference type="NCBI Taxonomy" id="523846"/>
    <lineage>
        <taxon>Archaea</taxon>
        <taxon>Methanobacteriati</taxon>
        <taxon>Methanobacteriota</taxon>
        <taxon>Methanomada group</taxon>
        <taxon>Methanobacteria</taxon>
        <taxon>Methanobacteriales</taxon>
        <taxon>Methanothermaceae</taxon>
        <taxon>Methanothermus</taxon>
    </lineage>
</organism>
<dbReference type="Proteomes" id="UP000002315">
    <property type="component" value="Chromosome"/>
</dbReference>
<dbReference type="OrthoDB" id="82308at2157"/>
<keyword evidence="2" id="KW-1185">Reference proteome</keyword>
<accession>E3GWV4</accession>
<dbReference type="AlphaFoldDB" id="E3GWV4"/>
<dbReference type="EMBL" id="CP002278">
    <property type="protein sequence ID" value="ADP78023.1"/>
    <property type="molecule type" value="Genomic_DNA"/>
</dbReference>
<proteinExistence type="predicted"/>
<dbReference type="STRING" id="523846.Mfer_1237"/>
<evidence type="ECO:0000313" key="1">
    <source>
        <dbReference type="EMBL" id="ADP78023.1"/>
    </source>
</evidence>
<protein>
    <submittedName>
        <fullName evidence="1">Uncharacterized protein</fullName>
    </submittedName>
</protein>
<name>E3GWV4_METFV</name>
<dbReference type="KEGG" id="mfv:Mfer_1237"/>
<reference evidence="1 2" key="1">
    <citation type="journal article" date="2010" name="Stand. Genomic Sci.">
        <title>Complete genome sequence of Methanothermus fervidus type strain (V24S).</title>
        <authorList>
            <person name="Anderson I."/>
            <person name="Djao O.D."/>
            <person name="Misra M."/>
            <person name="Chertkov O."/>
            <person name="Nolan M."/>
            <person name="Lucas S."/>
            <person name="Lapidus A."/>
            <person name="Del Rio T.G."/>
            <person name="Tice H."/>
            <person name="Cheng J.F."/>
            <person name="Tapia R."/>
            <person name="Han C."/>
            <person name="Goodwin L."/>
            <person name="Pitluck S."/>
            <person name="Liolios K."/>
            <person name="Ivanova N."/>
            <person name="Mavromatis K."/>
            <person name="Mikhailova N."/>
            <person name="Pati A."/>
            <person name="Brambilla E."/>
            <person name="Chen A."/>
            <person name="Palaniappan K."/>
            <person name="Land M."/>
            <person name="Hauser L."/>
            <person name="Chang Y.J."/>
            <person name="Jeffries C.D."/>
            <person name="Sikorski J."/>
            <person name="Spring S."/>
            <person name="Rohde M."/>
            <person name="Eichinger K."/>
            <person name="Huber H."/>
            <person name="Wirth R."/>
            <person name="Goker M."/>
            <person name="Detter J.C."/>
            <person name="Woyke T."/>
            <person name="Bristow J."/>
            <person name="Eisen J.A."/>
            <person name="Markowitz V."/>
            <person name="Hugenholtz P."/>
            <person name="Klenk H.P."/>
            <person name="Kyrpides N.C."/>
        </authorList>
    </citation>
    <scope>NUCLEOTIDE SEQUENCE [LARGE SCALE GENOMIC DNA]</scope>
    <source>
        <strain evidence="2">ATCC 43054 / DSM 2088 / JCM 10308 / V24 S</strain>
    </source>
</reference>